<proteinExistence type="predicted"/>
<dbReference type="OrthoDB" id="10068367at2759"/>
<dbReference type="GO" id="GO:0030182">
    <property type="term" value="P:neuron differentiation"/>
    <property type="evidence" value="ECO:0007669"/>
    <property type="project" value="TreeGrafter"/>
</dbReference>
<dbReference type="Gene3D" id="1.10.10.60">
    <property type="entry name" value="Homeodomain-like"/>
    <property type="match status" value="1"/>
</dbReference>
<evidence type="ECO:0000256" key="2">
    <source>
        <dbReference type="ARBA" id="ARBA00022723"/>
    </source>
</evidence>
<dbReference type="AlphaFoldDB" id="A0A1W0WDL6"/>
<dbReference type="PROSITE" id="PS00027">
    <property type="entry name" value="HOMEOBOX_1"/>
    <property type="match status" value="1"/>
</dbReference>
<dbReference type="GO" id="GO:0046872">
    <property type="term" value="F:metal ion binding"/>
    <property type="evidence" value="ECO:0007669"/>
    <property type="project" value="UniProtKB-KW"/>
</dbReference>
<dbReference type="FunFam" id="2.10.110.10:FF:000032">
    <property type="entry name" value="LIM/homeobox protein Lhx3"/>
    <property type="match status" value="1"/>
</dbReference>
<dbReference type="InterPro" id="IPR050453">
    <property type="entry name" value="LIM_Homeobox_TF"/>
</dbReference>
<dbReference type="FunFam" id="1.10.10.60:FF:000219">
    <property type="entry name" value="LIM/homeobox protein Lhx3"/>
    <property type="match status" value="1"/>
</dbReference>
<dbReference type="PANTHER" id="PTHR24208">
    <property type="entry name" value="LIM/HOMEOBOX PROTEIN LHX"/>
    <property type="match status" value="1"/>
</dbReference>
<evidence type="ECO:0000256" key="11">
    <source>
        <dbReference type="RuleBase" id="RU000682"/>
    </source>
</evidence>
<feature type="compositionally biased region" description="Low complexity" evidence="12">
    <location>
        <begin position="21"/>
        <end position="32"/>
    </location>
</feature>
<evidence type="ECO:0000256" key="3">
    <source>
        <dbReference type="ARBA" id="ARBA00022737"/>
    </source>
</evidence>
<gene>
    <name evidence="15" type="ORF">BV898_12464</name>
</gene>
<evidence type="ECO:0000313" key="16">
    <source>
        <dbReference type="Proteomes" id="UP000192578"/>
    </source>
</evidence>
<feature type="domain" description="LIM zinc-binding" evidence="13">
    <location>
        <begin position="60"/>
        <end position="121"/>
    </location>
</feature>
<evidence type="ECO:0000256" key="12">
    <source>
        <dbReference type="SAM" id="MobiDB-lite"/>
    </source>
</evidence>
<feature type="region of interest" description="Disordered" evidence="12">
    <location>
        <begin position="19"/>
        <end position="39"/>
    </location>
</feature>
<keyword evidence="3" id="KW-0677">Repeat</keyword>
<dbReference type="InterPro" id="IPR017970">
    <property type="entry name" value="Homeobox_CS"/>
</dbReference>
<name>A0A1W0WDL6_HYPEX</name>
<protein>
    <submittedName>
        <fullName evidence="15">LIM/homeobox protein Lhx3</fullName>
    </submittedName>
</protein>
<dbReference type="CDD" id="cd00086">
    <property type="entry name" value="homeodomain"/>
    <property type="match status" value="1"/>
</dbReference>
<dbReference type="GO" id="GO:0005634">
    <property type="term" value="C:nucleus"/>
    <property type="evidence" value="ECO:0007669"/>
    <property type="project" value="UniProtKB-SubCell"/>
</dbReference>
<keyword evidence="4 10" id="KW-0862">Zinc</keyword>
<dbReference type="InterPro" id="IPR001356">
    <property type="entry name" value="HD"/>
</dbReference>
<dbReference type="InterPro" id="IPR009057">
    <property type="entry name" value="Homeodomain-like_sf"/>
</dbReference>
<dbReference type="Pfam" id="PF00412">
    <property type="entry name" value="LIM"/>
    <property type="match status" value="2"/>
</dbReference>
<dbReference type="PROSITE" id="PS50071">
    <property type="entry name" value="HOMEOBOX_2"/>
    <property type="match status" value="1"/>
</dbReference>
<dbReference type="EMBL" id="MTYJ01000127">
    <property type="protein sequence ID" value="OQV13257.1"/>
    <property type="molecule type" value="Genomic_DNA"/>
</dbReference>
<keyword evidence="7 9" id="KW-0371">Homeobox</keyword>
<keyword evidence="2 10" id="KW-0479">Metal-binding</keyword>
<dbReference type="SUPFAM" id="SSF46689">
    <property type="entry name" value="Homeodomain-like"/>
    <property type="match status" value="1"/>
</dbReference>
<dbReference type="Proteomes" id="UP000192578">
    <property type="component" value="Unassembled WGS sequence"/>
</dbReference>
<feature type="region of interest" description="Disordered" evidence="12">
    <location>
        <begin position="280"/>
        <end position="328"/>
    </location>
</feature>
<dbReference type="SMART" id="SM00132">
    <property type="entry name" value="LIM"/>
    <property type="match status" value="2"/>
</dbReference>
<evidence type="ECO:0000256" key="8">
    <source>
        <dbReference type="ARBA" id="ARBA00023242"/>
    </source>
</evidence>
<dbReference type="PROSITE" id="PS50023">
    <property type="entry name" value="LIM_DOMAIN_2"/>
    <property type="match status" value="2"/>
</dbReference>
<evidence type="ECO:0000256" key="9">
    <source>
        <dbReference type="PROSITE-ProRule" id="PRU00108"/>
    </source>
</evidence>
<evidence type="ECO:0000256" key="6">
    <source>
        <dbReference type="ARBA" id="ARBA00023125"/>
    </source>
</evidence>
<evidence type="ECO:0000256" key="1">
    <source>
        <dbReference type="ARBA" id="ARBA00004123"/>
    </source>
</evidence>
<keyword evidence="5 10" id="KW-0440">LIM domain</keyword>
<keyword evidence="8 9" id="KW-0539">Nucleus</keyword>
<feature type="domain" description="LIM zinc-binding" evidence="13">
    <location>
        <begin position="122"/>
        <end position="184"/>
    </location>
</feature>
<comment type="caution">
    <text evidence="15">The sequence shown here is derived from an EMBL/GenBank/DDBJ whole genome shotgun (WGS) entry which is preliminary data.</text>
</comment>
<keyword evidence="16" id="KW-1185">Reference proteome</keyword>
<evidence type="ECO:0000313" key="15">
    <source>
        <dbReference type="EMBL" id="OQV13257.1"/>
    </source>
</evidence>
<feature type="DNA-binding region" description="Homeobox" evidence="9">
    <location>
        <begin position="188"/>
        <end position="247"/>
    </location>
</feature>
<dbReference type="PANTHER" id="PTHR24208:SF128">
    <property type="entry name" value="LIM3, ISOFORM G"/>
    <property type="match status" value="1"/>
</dbReference>
<evidence type="ECO:0000259" key="14">
    <source>
        <dbReference type="PROSITE" id="PS50071"/>
    </source>
</evidence>
<dbReference type="Gene3D" id="2.10.110.10">
    <property type="entry name" value="Cysteine Rich Protein"/>
    <property type="match status" value="2"/>
</dbReference>
<comment type="subcellular location">
    <subcellularLocation>
        <location evidence="1 9 11">Nucleus</location>
    </subcellularLocation>
</comment>
<dbReference type="Pfam" id="PF00046">
    <property type="entry name" value="Homeodomain"/>
    <property type="match status" value="1"/>
</dbReference>
<feature type="domain" description="Homeobox" evidence="14">
    <location>
        <begin position="186"/>
        <end position="246"/>
    </location>
</feature>
<dbReference type="PROSITE" id="PS00478">
    <property type="entry name" value="LIM_DOMAIN_1"/>
    <property type="match status" value="1"/>
</dbReference>
<evidence type="ECO:0000256" key="7">
    <source>
        <dbReference type="ARBA" id="ARBA00023155"/>
    </source>
</evidence>
<dbReference type="GO" id="GO:0000977">
    <property type="term" value="F:RNA polymerase II transcription regulatory region sequence-specific DNA binding"/>
    <property type="evidence" value="ECO:0007669"/>
    <property type="project" value="TreeGrafter"/>
</dbReference>
<dbReference type="SMART" id="SM00389">
    <property type="entry name" value="HOX"/>
    <property type="match status" value="1"/>
</dbReference>
<evidence type="ECO:0000256" key="4">
    <source>
        <dbReference type="ARBA" id="ARBA00022833"/>
    </source>
</evidence>
<accession>A0A1W0WDL6</accession>
<evidence type="ECO:0000256" key="5">
    <source>
        <dbReference type="ARBA" id="ARBA00023038"/>
    </source>
</evidence>
<sequence length="353" mass="39836">MHQQQQQHQMEHLVFAGSQDGGPSSVSRGSSGNAAAQQRRNDKELLVKFINQNKQLQDFAYCYGCQEPIIDQFIWQVENWKWHANCLTCCVCQQRLTSKNSCFNKDGKLFCKNDFYRTFGSKCSSCDQGIPPDELVRHANDHAYHVDCFVCFVCNKSFSTGEEFYLMENKKVVCKTDYESSKSKEASNKRPRTTISAKQLETLKIAYNASSKPARHIREQLSHDTGLDMRVVQVWFQNRRAKEKRLKKDAGRNGWGQYFQGGGGKKFDLDDDDMLDDCDTSSEKRAFDGPGGRHSSVYIDDESSSDSYDKSVYSSPDPGTFSGAGGAYPLPVESFRPGYFNFPPPPPPPGGYS</sequence>
<reference evidence="16" key="1">
    <citation type="submission" date="2017-01" db="EMBL/GenBank/DDBJ databases">
        <title>Comparative genomics of anhydrobiosis in the tardigrade Hypsibius dujardini.</title>
        <authorList>
            <person name="Yoshida Y."/>
            <person name="Koutsovoulos G."/>
            <person name="Laetsch D."/>
            <person name="Stevens L."/>
            <person name="Kumar S."/>
            <person name="Horikawa D."/>
            <person name="Ishino K."/>
            <person name="Komine S."/>
            <person name="Tomita M."/>
            <person name="Blaxter M."/>
            <person name="Arakawa K."/>
        </authorList>
    </citation>
    <scope>NUCLEOTIDE SEQUENCE [LARGE SCALE GENOMIC DNA]</scope>
    <source>
        <strain evidence="16">Z151</strain>
    </source>
</reference>
<evidence type="ECO:0000259" key="13">
    <source>
        <dbReference type="PROSITE" id="PS50023"/>
    </source>
</evidence>
<evidence type="ECO:0000256" key="10">
    <source>
        <dbReference type="PROSITE-ProRule" id="PRU00125"/>
    </source>
</evidence>
<dbReference type="InterPro" id="IPR001781">
    <property type="entry name" value="Znf_LIM"/>
</dbReference>
<organism evidence="15 16">
    <name type="scientific">Hypsibius exemplaris</name>
    <name type="common">Freshwater tardigrade</name>
    <dbReference type="NCBI Taxonomy" id="2072580"/>
    <lineage>
        <taxon>Eukaryota</taxon>
        <taxon>Metazoa</taxon>
        <taxon>Ecdysozoa</taxon>
        <taxon>Tardigrada</taxon>
        <taxon>Eutardigrada</taxon>
        <taxon>Parachela</taxon>
        <taxon>Hypsibioidea</taxon>
        <taxon>Hypsibiidae</taxon>
        <taxon>Hypsibius</taxon>
    </lineage>
</organism>
<dbReference type="SUPFAM" id="SSF57716">
    <property type="entry name" value="Glucocorticoid receptor-like (DNA-binding domain)"/>
    <property type="match status" value="2"/>
</dbReference>
<keyword evidence="6 9" id="KW-0238">DNA-binding</keyword>
<dbReference type="GO" id="GO:0000981">
    <property type="term" value="F:DNA-binding transcription factor activity, RNA polymerase II-specific"/>
    <property type="evidence" value="ECO:0007669"/>
    <property type="project" value="InterPro"/>
</dbReference>